<comment type="caution">
    <text evidence="2">The sequence shown here is derived from an EMBL/GenBank/DDBJ whole genome shotgun (WGS) entry which is preliminary data.</text>
</comment>
<dbReference type="AlphaFoldDB" id="A0A6G3SVC4"/>
<sequence>MSGRVRRIDLGDGNIVHARVSAAEGYGSSDRDVGVADGAVARLEQLDELIARVGGTVLRAAAAVKPHEASVTFGVELTAKTGKAVAILAEGEAKASVQVTLVWQLGAQDAERPVGTDA</sequence>
<dbReference type="InterPro" id="IPR045794">
    <property type="entry name" value="Trypco1"/>
</dbReference>
<accession>A0A6G3SVC4</accession>
<proteinExistence type="predicted"/>
<dbReference type="Pfam" id="PF19493">
    <property type="entry name" value="Trypco1"/>
    <property type="match status" value="1"/>
</dbReference>
<reference evidence="2" key="1">
    <citation type="submission" date="2020-01" db="EMBL/GenBank/DDBJ databases">
        <title>Insect and environment-associated Actinomycetes.</title>
        <authorList>
            <person name="Currrie C."/>
            <person name="Chevrette M."/>
            <person name="Carlson C."/>
            <person name="Stubbendieck R."/>
            <person name="Wendt-Pienkowski E."/>
        </authorList>
    </citation>
    <scope>NUCLEOTIDE SEQUENCE</scope>
    <source>
        <strain evidence="2">SID505</strain>
    </source>
</reference>
<evidence type="ECO:0000259" key="1">
    <source>
        <dbReference type="Pfam" id="PF19493"/>
    </source>
</evidence>
<dbReference type="NCBIfam" id="NF041216">
    <property type="entry name" value="CU044_2847_fam"/>
    <property type="match status" value="1"/>
</dbReference>
<dbReference type="EMBL" id="JAAGMK010000599">
    <property type="protein sequence ID" value="NEB86605.1"/>
    <property type="molecule type" value="Genomic_DNA"/>
</dbReference>
<name>A0A6G3SVC4_STRAQ</name>
<protein>
    <recommendedName>
        <fullName evidence="1">Trypsin-co-occurring domain-containing protein</fullName>
    </recommendedName>
</protein>
<evidence type="ECO:0000313" key="2">
    <source>
        <dbReference type="EMBL" id="NEB86605.1"/>
    </source>
</evidence>
<organism evidence="2">
    <name type="scientific">Streptomyces anulatus</name>
    <name type="common">Streptomyces chrysomallus</name>
    <dbReference type="NCBI Taxonomy" id="1892"/>
    <lineage>
        <taxon>Bacteria</taxon>
        <taxon>Bacillati</taxon>
        <taxon>Actinomycetota</taxon>
        <taxon>Actinomycetes</taxon>
        <taxon>Kitasatosporales</taxon>
        <taxon>Streptomycetaceae</taxon>
        <taxon>Streptomyces</taxon>
    </lineage>
</organism>
<gene>
    <name evidence="2" type="ORF">G3I43_20850</name>
</gene>
<feature type="domain" description="Trypsin-co-occurring" evidence="1">
    <location>
        <begin position="8"/>
        <end position="104"/>
    </location>
</feature>